<dbReference type="Proteomes" id="UP000695022">
    <property type="component" value="Unplaced"/>
</dbReference>
<feature type="compositionally biased region" description="Polar residues" evidence="12">
    <location>
        <begin position="73"/>
        <end position="92"/>
    </location>
</feature>
<dbReference type="PANTHER" id="PTHR22808:SF3">
    <property type="entry name" value="5-METHYLCYTOSINE RRNA METHYLTRANSFERASE NSUN4"/>
    <property type="match status" value="1"/>
</dbReference>
<dbReference type="Gene3D" id="6.20.240.40">
    <property type="match status" value="1"/>
</dbReference>
<feature type="compositionally biased region" description="Polar residues" evidence="12">
    <location>
        <begin position="131"/>
        <end position="149"/>
    </location>
</feature>
<evidence type="ECO:0000256" key="9">
    <source>
        <dbReference type="ARBA" id="ARBA00042050"/>
    </source>
</evidence>
<dbReference type="GeneID" id="106808944"/>
<evidence type="ECO:0000256" key="11">
    <source>
        <dbReference type="PROSITE-ProRule" id="PRU01023"/>
    </source>
</evidence>
<keyword evidence="2" id="KW-0698">rRNA processing</keyword>
<evidence type="ECO:0000259" key="13">
    <source>
        <dbReference type="PROSITE" id="PS51686"/>
    </source>
</evidence>
<evidence type="ECO:0000256" key="8">
    <source>
        <dbReference type="ARBA" id="ARBA00023128"/>
    </source>
</evidence>
<accession>A0ABM1E586</accession>
<keyword evidence="8" id="KW-0496">Mitochondrion</keyword>
<comment type="similarity">
    <text evidence="11">Belongs to the class I-like SAM-binding methyltransferase superfamily. RsmB/NOP family.</text>
</comment>
<feature type="region of interest" description="Disordered" evidence="12">
    <location>
        <begin position="58"/>
        <end position="153"/>
    </location>
</feature>
<evidence type="ECO:0000256" key="3">
    <source>
        <dbReference type="ARBA" id="ARBA00022603"/>
    </source>
</evidence>
<dbReference type="InterPro" id="IPR049560">
    <property type="entry name" value="MeTrfase_RsmB-F_NOP2_cat"/>
</dbReference>
<proteinExistence type="inferred from homology"/>
<dbReference type="InterPro" id="IPR023267">
    <property type="entry name" value="RCMT"/>
</dbReference>
<protein>
    <recommendedName>
        <fullName evidence="9">NOL1/NOP2/Sun domain family member 4</fullName>
    </recommendedName>
</protein>
<evidence type="ECO:0000256" key="10">
    <source>
        <dbReference type="ARBA" id="ARBA00049302"/>
    </source>
</evidence>
<dbReference type="RefSeq" id="XP_014667357.1">
    <property type="nucleotide sequence ID" value="XM_014811871.1"/>
</dbReference>
<keyword evidence="4 11" id="KW-0808">Transferase</keyword>
<dbReference type="PROSITE" id="PS51686">
    <property type="entry name" value="SAM_MT_RSMB_NOP"/>
    <property type="match status" value="1"/>
</dbReference>
<comment type="catalytic activity">
    <reaction evidence="10">
        <text>a cytidine in rRNA + S-adenosyl-L-methionine = a 5-methylcytidine in rRNA + S-adenosyl-L-homocysteine + H(+)</text>
        <dbReference type="Rhea" id="RHEA:61484"/>
        <dbReference type="Rhea" id="RHEA-COMP:15836"/>
        <dbReference type="Rhea" id="RHEA-COMP:15837"/>
        <dbReference type="ChEBI" id="CHEBI:15378"/>
        <dbReference type="ChEBI" id="CHEBI:57856"/>
        <dbReference type="ChEBI" id="CHEBI:59789"/>
        <dbReference type="ChEBI" id="CHEBI:74483"/>
        <dbReference type="ChEBI" id="CHEBI:82748"/>
    </reaction>
</comment>
<dbReference type="PRINTS" id="PR02008">
    <property type="entry name" value="RCMTFAMILY"/>
</dbReference>
<evidence type="ECO:0000256" key="2">
    <source>
        <dbReference type="ARBA" id="ARBA00022552"/>
    </source>
</evidence>
<keyword evidence="3 11" id="KW-0489">Methyltransferase</keyword>
<evidence type="ECO:0000256" key="4">
    <source>
        <dbReference type="ARBA" id="ARBA00022679"/>
    </source>
</evidence>
<dbReference type="Gene3D" id="3.40.50.150">
    <property type="entry name" value="Vaccinia Virus protein VP39"/>
    <property type="match status" value="1"/>
</dbReference>
<comment type="subcellular location">
    <subcellularLocation>
        <location evidence="1">Mitochondrion</location>
    </subcellularLocation>
</comment>
<evidence type="ECO:0000256" key="7">
    <source>
        <dbReference type="ARBA" id="ARBA00022946"/>
    </source>
</evidence>
<feature type="binding site" evidence="11">
    <location>
        <position position="278"/>
    </location>
    <ligand>
        <name>S-adenosyl-L-methionine</name>
        <dbReference type="ChEBI" id="CHEBI:59789"/>
    </ligand>
</feature>
<keyword evidence="6 11" id="KW-0694">RNA-binding</keyword>
<feature type="domain" description="SAM-dependent MTase RsmB/NOP-type" evidence="13">
    <location>
        <begin position="156"/>
        <end position="455"/>
    </location>
</feature>
<dbReference type="InterPro" id="IPR001678">
    <property type="entry name" value="MeTrfase_RsmB-F_NOP2_dom"/>
</dbReference>
<organism evidence="14 15">
    <name type="scientific">Priapulus caudatus</name>
    <name type="common">Priapulid worm</name>
    <dbReference type="NCBI Taxonomy" id="37621"/>
    <lineage>
        <taxon>Eukaryota</taxon>
        <taxon>Metazoa</taxon>
        <taxon>Ecdysozoa</taxon>
        <taxon>Scalidophora</taxon>
        <taxon>Priapulida</taxon>
        <taxon>Priapulimorpha</taxon>
        <taxon>Priapulimorphida</taxon>
        <taxon>Priapulidae</taxon>
        <taxon>Priapulus</taxon>
    </lineage>
</organism>
<keyword evidence="14" id="KW-1185">Reference proteome</keyword>
<gene>
    <name evidence="15" type="primary">LOC106808944</name>
</gene>
<sequence>MYGPYFGQEWPKIRIALQCQLKYCAVINNFSSRADDSKRKLEDLRAFNLFEAELMANRSSSADTQRQHKNSQFKHSGSFESDSYHPRQTTDAVSGRDTAAKDEDGSNASVSTAGADDAASALSNVEGATEHANSCDQHPSSSPDTTPTGNADIYDFVPATKLRGPSIEREEKFQTDYGYIFEKPREVRREECMHAYQRVPERLKAYVYKKGDLSLFPPPRTDISKILDYYLMDASSILPTLALDLKFGNTVLDLCAAPGGKTLTMLQQEDLGGLLCNDVSFSRLRRLRSVLKSYVPATVQERMAITTSHLPGDRVAPYSSFNKVLVDVPCTTDRQSMLVEDNNWFSTSRTKERHQLPELQARLLCDGIRAVKVGGIVVYSTCSLSPIQNDGVVQMALQTLWEKSSIDVVIRNLDPVQQQFEDFFSFYSGCRYGQLVVPTLLSNFGPMYFCKIERVK</sequence>
<evidence type="ECO:0000313" key="15">
    <source>
        <dbReference type="RefSeq" id="XP_014667357.1"/>
    </source>
</evidence>
<evidence type="ECO:0000256" key="5">
    <source>
        <dbReference type="ARBA" id="ARBA00022691"/>
    </source>
</evidence>
<evidence type="ECO:0000256" key="1">
    <source>
        <dbReference type="ARBA" id="ARBA00004173"/>
    </source>
</evidence>
<evidence type="ECO:0000256" key="12">
    <source>
        <dbReference type="SAM" id="MobiDB-lite"/>
    </source>
</evidence>
<feature type="binding site" evidence="11">
    <location>
        <position position="327"/>
    </location>
    <ligand>
        <name>S-adenosyl-L-methionine</name>
        <dbReference type="ChEBI" id="CHEBI:59789"/>
    </ligand>
</feature>
<name>A0ABM1E586_PRICU</name>
<dbReference type="Pfam" id="PF01189">
    <property type="entry name" value="Methyltr_RsmB-F"/>
    <property type="match status" value="1"/>
</dbReference>
<evidence type="ECO:0000313" key="14">
    <source>
        <dbReference type="Proteomes" id="UP000695022"/>
    </source>
</evidence>
<keyword evidence="7" id="KW-0809">Transit peptide</keyword>
<feature type="active site" description="Nucleophile" evidence="11">
    <location>
        <position position="382"/>
    </location>
</feature>
<reference evidence="15" key="1">
    <citation type="submission" date="2025-08" db="UniProtKB">
        <authorList>
            <consortium name="RefSeq"/>
        </authorList>
    </citation>
    <scope>IDENTIFICATION</scope>
</reference>
<evidence type="ECO:0000256" key="6">
    <source>
        <dbReference type="ARBA" id="ARBA00022884"/>
    </source>
</evidence>
<feature type="binding site" evidence="11">
    <location>
        <begin position="255"/>
        <end position="261"/>
    </location>
    <ligand>
        <name>S-adenosyl-L-methionine</name>
        <dbReference type="ChEBI" id="CHEBI:59789"/>
    </ligand>
</feature>
<comment type="caution">
    <text evidence="11">Lacks conserved residue(s) required for the propagation of feature annotation.</text>
</comment>
<dbReference type="InterPro" id="IPR029063">
    <property type="entry name" value="SAM-dependent_MTases_sf"/>
</dbReference>
<keyword evidence="5 11" id="KW-0949">S-adenosyl-L-methionine</keyword>
<dbReference type="PANTHER" id="PTHR22808">
    <property type="entry name" value="NCL1 YEAST -RELATED NOL1/NOP2/FMU SUN DOMAIN-CONTAINING"/>
    <property type="match status" value="1"/>
</dbReference>
<dbReference type="SUPFAM" id="SSF53335">
    <property type="entry name" value="S-adenosyl-L-methionine-dependent methyltransferases"/>
    <property type="match status" value="1"/>
</dbReference>